<evidence type="ECO:0000256" key="2">
    <source>
        <dbReference type="ARBA" id="ARBA00022475"/>
    </source>
</evidence>
<gene>
    <name evidence="9" type="primary">phnC</name>
    <name evidence="9" type="ORF">FEF27_08625</name>
</gene>
<evidence type="ECO:0000313" key="9">
    <source>
        <dbReference type="EMBL" id="TLP75365.1"/>
    </source>
</evidence>
<feature type="domain" description="ABC transporter" evidence="8">
    <location>
        <begin position="2"/>
        <end position="244"/>
    </location>
</feature>
<evidence type="ECO:0000256" key="6">
    <source>
        <dbReference type="ARBA" id="ARBA00023136"/>
    </source>
</evidence>
<dbReference type="InterPro" id="IPR027417">
    <property type="entry name" value="P-loop_NTPase"/>
</dbReference>
<keyword evidence="4 9" id="KW-0067">ATP-binding</keyword>
<dbReference type="PROSITE" id="PS50893">
    <property type="entry name" value="ABC_TRANSPORTER_2"/>
    <property type="match status" value="1"/>
</dbReference>
<dbReference type="Proteomes" id="UP000306544">
    <property type="component" value="Unassembled WGS sequence"/>
</dbReference>
<feature type="region of interest" description="Disordered" evidence="7">
    <location>
        <begin position="243"/>
        <end position="265"/>
    </location>
</feature>
<dbReference type="PROSITE" id="PS00211">
    <property type="entry name" value="ABC_TRANSPORTER_1"/>
    <property type="match status" value="1"/>
</dbReference>
<comment type="caution">
    <text evidence="9">The sequence shown here is derived from an EMBL/GenBank/DDBJ whole genome shotgun (WGS) entry which is preliminary data.</text>
</comment>
<dbReference type="PANTHER" id="PTHR43166:SF6">
    <property type="entry name" value="PHOSPHONATES IMPORT ATP-BINDING PROTEIN PHNC"/>
    <property type="match status" value="1"/>
</dbReference>
<protein>
    <submittedName>
        <fullName evidence="9">Phosphonate ABC transporter ATP-binding protein</fullName>
    </submittedName>
</protein>
<keyword evidence="3" id="KW-0547">Nucleotide-binding</keyword>
<accession>A0A5R9ABI4</accession>
<keyword evidence="5" id="KW-1278">Translocase</keyword>
<dbReference type="SUPFAM" id="SSF52540">
    <property type="entry name" value="P-loop containing nucleoside triphosphate hydrolases"/>
    <property type="match status" value="1"/>
</dbReference>
<dbReference type="GO" id="GO:0015416">
    <property type="term" value="F:ABC-type phosphonate transporter activity"/>
    <property type="evidence" value="ECO:0007669"/>
    <property type="project" value="InterPro"/>
</dbReference>
<evidence type="ECO:0000256" key="1">
    <source>
        <dbReference type="ARBA" id="ARBA00022448"/>
    </source>
</evidence>
<dbReference type="Pfam" id="PF00005">
    <property type="entry name" value="ABC_tran"/>
    <property type="match status" value="1"/>
</dbReference>
<dbReference type="OrthoDB" id="3190580at2"/>
<dbReference type="InterPro" id="IPR003439">
    <property type="entry name" value="ABC_transporter-like_ATP-bd"/>
</dbReference>
<dbReference type="SMART" id="SM00382">
    <property type="entry name" value="AAA"/>
    <property type="match status" value="1"/>
</dbReference>
<name>A0A5R9ABI4_9MICC</name>
<dbReference type="Gene3D" id="3.40.50.300">
    <property type="entry name" value="P-loop containing nucleotide triphosphate hydrolases"/>
    <property type="match status" value="1"/>
</dbReference>
<dbReference type="AlphaFoldDB" id="A0A5R9ABI4"/>
<keyword evidence="10" id="KW-1185">Reference proteome</keyword>
<dbReference type="InterPro" id="IPR003593">
    <property type="entry name" value="AAA+_ATPase"/>
</dbReference>
<dbReference type="GO" id="GO:0016020">
    <property type="term" value="C:membrane"/>
    <property type="evidence" value="ECO:0007669"/>
    <property type="project" value="InterPro"/>
</dbReference>
<evidence type="ECO:0000259" key="8">
    <source>
        <dbReference type="PROSITE" id="PS50893"/>
    </source>
</evidence>
<dbReference type="GO" id="GO:0016887">
    <property type="term" value="F:ATP hydrolysis activity"/>
    <property type="evidence" value="ECO:0007669"/>
    <property type="project" value="InterPro"/>
</dbReference>
<dbReference type="InterPro" id="IPR017871">
    <property type="entry name" value="ABC_transporter-like_CS"/>
</dbReference>
<dbReference type="PANTHER" id="PTHR43166">
    <property type="entry name" value="AMINO ACID IMPORT ATP-BINDING PROTEIN"/>
    <property type="match status" value="1"/>
</dbReference>
<proteinExistence type="predicted"/>
<dbReference type="GO" id="GO:0005524">
    <property type="term" value="F:ATP binding"/>
    <property type="evidence" value="ECO:0007669"/>
    <property type="project" value="UniProtKB-KW"/>
</dbReference>
<keyword evidence="6" id="KW-0472">Membrane</keyword>
<dbReference type="CDD" id="cd03256">
    <property type="entry name" value="ABC_PhnC_transporter"/>
    <property type="match status" value="1"/>
</dbReference>
<dbReference type="NCBIfam" id="TIGR02315">
    <property type="entry name" value="ABC_phnC"/>
    <property type="match status" value="1"/>
</dbReference>
<reference evidence="9 10" key="1">
    <citation type="submission" date="2019-05" db="EMBL/GenBank/DDBJ databases">
        <title>Nesterenkonia sp. GY239, isolated from the Southern Atlantic Ocean.</title>
        <authorList>
            <person name="Zhang G."/>
        </authorList>
    </citation>
    <scope>NUCLEOTIDE SEQUENCE [LARGE SCALE GENOMIC DNA]</scope>
    <source>
        <strain evidence="9 10">GY239</strain>
    </source>
</reference>
<evidence type="ECO:0000256" key="4">
    <source>
        <dbReference type="ARBA" id="ARBA00022840"/>
    </source>
</evidence>
<dbReference type="InterPro" id="IPR050086">
    <property type="entry name" value="MetN_ABC_transporter-like"/>
</dbReference>
<sequence length="265" mass="28840">MIELTDVSKTYQGGVQALGTTDLSIESGKVTVLLGPSGAGKSTLLRCMNLLVTPSTGTVRVEGVPALESRKDLRHHRRRTGMVFQHHQLIPRYTALRNVLLGRLGYYSFWRSLLPFSRSDERIALESLDRVGLLDKALTRVDNLSGGMQQRVGIARALAQQPDLILADEPVASLDPASARRVMDLLRRVCQESGITLIASLHQVDLALEHADRIVGLARGRIVYDGPAAGVTDADLRLIYEGAPDDSRSDAPVRAGQDTLAAERS</sequence>
<evidence type="ECO:0000256" key="3">
    <source>
        <dbReference type="ARBA" id="ARBA00022741"/>
    </source>
</evidence>
<dbReference type="EMBL" id="VAWA01000009">
    <property type="protein sequence ID" value="TLP75365.1"/>
    <property type="molecule type" value="Genomic_DNA"/>
</dbReference>
<dbReference type="InterPro" id="IPR012693">
    <property type="entry name" value="ABC_transpr_PhnC"/>
</dbReference>
<dbReference type="RefSeq" id="WP_138170447.1">
    <property type="nucleotide sequence ID" value="NZ_VAWA01000009.1"/>
</dbReference>
<organism evidence="9 10">
    <name type="scientific">Nesterenkonia sphaerica</name>
    <dbReference type="NCBI Taxonomy" id="1804988"/>
    <lineage>
        <taxon>Bacteria</taxon>
        <taxon>Bacillati</taxon>
        <taxon>Actinomycetota</taxon>
        <taxon>Actinomycetes</taxon>
        <taxon>Micrococcales</taxon>
        <taxon>Micrococcaceae</taxon>
        <taxon>Nesterenkonia</taxon>
    </lineage>
</organism>
<keyword evidence="1" id="KW-0813">Transport</keyword>
<evidence type="ECO:0000256" key="7">
    <source>
        <dbReference type="SAM" id="MobiDB-lite"/>
    </source>
</evidence>
<evidence type="ECO:0000313" key="10">
    <source>
        <dbReference type="Proteomes" id="UP000306544"/>
    </source>
</evidence>
<keyword evidence="2" id="KW-1003">Cell membrane</keyword>
<evidence type="ECO:0000256" key="5">
    <source>
        <dbReference type="ARBA" id="ARBA00022967"/>
    </source>
</evidence>